<dbReference type="InterPro" id="IPR004895">
    <property type="entry name" value="Prenylated_rab_accept_PRA1"/>
</dbReference>
<evidence type="ECO:0000313" key="6">
    <source>
        <dbReference type="EMBL" id="TPX73565.1"/>
    </source>
</evidence>
<dbReference type="OrthoDB" id="63113at2759"/>
<evidence type="ECO:0000256" key="1">
    <source>
        <dbReference type="ARBA" id="ARBA00004141"/>
    </source>
</evidence>
<organism evidence="6 7">
    <name type="scientific">Chytriomyces confervae</name>
    <dbReference type="NCBI Taxonomy" id="246404"/>
    <lineage>
        <taxon>Eukaryota</taxon>
        <taxon>Fungi</taxon>
        <taxon>Fungi incertae sedis</taxon>
        <taxon>Chytridiomycota</taxon>
        <taxon>Chytridiomycota incertae sedis</taxon>
        <taxon>Chytridiomycetes</taxon>
        <taxon>Chytridiales</taxon>
        <taxon>Chytriomycetaceae</taxon>
        <taxon>Chytriomyces</taxon>
    </lineage>
</organism>
<keyword evidence="7" id="KW-1185">Reference proteome</keyword>
<proteinExistence type="inferred from homology"/>
<evidence type="ECO:0000256" key="4">
    <source>
        <dbReference type="ARBA" id="ARBA00023136"/>
    </source>
</evidence>
<dbReference type="Pfam" id="PF03208">
    <property type="entry name" value="PRA1"/>
    <property type="match status" value="1"/>
</dbReference>
<gene>
    <name evidence="6" type="ORF">CcCBS67573_g05156</name>
</gene>
<dbReference type="PANTHER" id="PTHR19317">
    <property type="entry name" value="PRENYLATED RAB ACCEPTOR 1-RELATED"/>
    <property type="match status" value="1"/>
</dbReference>
<dbReference type="EMBL" id="QEAP01000177">
    <property type="protein sequence ID" value="TPX73565.1"/>
    <property type="molecule type" value="Genomic_DNA"/>
</dbReference>
<accession>A0A507FCU8</accession>
<sequence>MQSIRRYIPLQESTIDNIQEQASQRLQTLKPWGDFLDRTRFSVPKSYNEFMLRARLNWNHFNANYLLVALIAVAYSLISNLLLLLDVVFVLVGSRYVSSVSPNQPEHLFGHKSLPMITQTQGWLGLALVCAVLLYLTAAGSTIFWIIFWVGAVVLGHAGMMEAPLEADFEEQA</sequence>
<feature type="transmembrane region" description="Helical" evidence="5">
    <location>
        <begin position="122"/>
        <end position="155"/>
    </location>
</feature>
<comment type="caution">
    <text evidence="6">The sequence shown here is derived from an EMBL/GenBank/DDBJ whole genome shotgun (WGS) entry which is preliminary data.</text>
</comment>
<evidence type="ECO:0000256" key="2">
    <source>
        <dbReference type="ARBA" id="ARBA00022692"/>
    </source>
</evidence>
<comment type="similarity">
    <text evidence="5">Belongs to the PRA1 family.</text>
</comment>
<dbReference type="PANTHER" id="PTHR19317:SF0">
    <property type="entry name" value="PRENYLATED RAB ACCEPTOR PROTEIN 1"/>
    <property type="match status" value="1"/>
</dbReference>
<protein>
    <recommendedName>
        <fullName evidence="5">PRA1 family protein</fullName>
    </recommendedName>
</protein>
<comment type="subcellular location">
    <subcellularLocation>
        <location evidence="1 5">Membrane</location>
        <topology evidence="1 5">Multi-pass membrane protein</topology>
    </subcellularLocation>
</comment>
<evidence type="ECO:0000313" key="7">
    <source>
        <dbReference type="Proteomes" id="UP000320333"/>
    </source>
</evidence>
<reference evidence="6 7" key="1">
    <citation type="journal article" date="2019" name="Sci. Rep.">
        <title>Comparative genomics of chytrid fungi reveal insights into the obligate biotrophic and pathogenic lifestyle of Synchytrium endobioticum.</title>
        <authorList>
            <person name="van de Vossenberg B.T.L.H."/>
            <person name="Warris S."/>
            <person name="Nguyen H.D.T."/>
            <person name="van Gent-Pelzer M.P.E."/>
            <person name="Joly D.L."/>
            <person name="van de Geest H.C."/>
            <person name="Bonants P.J.M."/>
            <person name="Smith D.S."/>
            <person name="Levesque C.A."/>
            <person name="van der Lee T.A.J."/>
        </authorList>
    </citation>
    <scope>NUCLEOTIDE SEQUENCE [LARGE SCALE GENOMIC DNA]</scope>
    <source>
        <strain evidence="6 7">CBS 675.73</strain>
    </source>
</reference>
<dbReference type="AlphaFoldDB" id="A0A507FCU8"/>
<dbReference type="GO" id="GO:0005794">
    <property type="term" value="C:Golgi apparatus"/>
    <property type="evidence" value="ECO:0007669"/>
    <property type="project" value="TreeGrafter"/>
</dbReference>
<evidence type="ECO:0000256" key="3">
    <source>
        <dbReference type="ARBA" id="ARBA00022989"/>
    </source>
</evidence>
<keyword evidence="2 5" id="KW-0812">Transmembrane</keyword>
<keyword evidence="3 5" id="KW-1133">Transmembrane helix</keyword>
<keyword evidence="4 5" id="KW-0472">Membrane</keyword>
<dbReference type="Proteomes" id="UP000320333">
    <property type="component" value="Unassembled WGS sequence"/>
</dbReference>
<feature type="transmembrane region" description="Helical" evidence="5">
    <location>
        <begin position="65"/>
        <end position="92"/>
    </location>
</feature>
<dbReference type="STRING" id="246404.A0A507FCU8"/>
<name>A0A507FCU8_9FUNG</name>
<dbReference type="GO" id="GO:0016020">
    <property type="term" value="C:membrane"/>
    <property type="evidence" value="ECO:0007669"/>
    <property type="project" value="UniProtKB-SubCell"/>
</dbReference>
<evidence type="ECO:0000256" key="5">
    <source>
        <dbReference type="RuleBase" id="RU363107"/>
    </source>
</evidence>